<accession>M2UE60</accession>
<feature type="compositionally biased region" description="Pro residues" evidence="1">
    <location>
        <begin position="1"/>
        <end position="10"/>
    </location>
</feature>
<feature type="region of interest" description="Disordered" evidence="1">
    <location>
        <begin position="1"/>
        <end position="31"/>
    </location>
</feature>
<gene>
    <name evidence="2" type="ORF">COCHEDRAFT_1155001</name>
</gene>
<reference evidence="2 3" key="1">
    <citation type="journal article" date="2012" name="PLoS Pathog.">
        <title>Diverse lifestyles and strategies of plant pathogenesis encoded in the genomes of eighteen Dothideomycetes fungi.</title>
        <authorList>
            <person name="Ohm R.A."/>
            <person name="Feau N."/>
            <person name="Henrissat B."/>
            <person name="Schoch C.L."/>
            <person name="Horwitz B.A."/>
            <person name="Barry K.W."/>
            <person name="Condon B.J."/>
            <person name="Copeland A.C."/>
            <person name="Dhillon B."/>
            <person name="Glaser F."/>
            <person name="Hesse C.N."/>
            <person name="Kosti I."/>
            <person name="LaButti K."/>
            <person name="Lindquist E.A."/>
            <person name="Lucas S."/>
            <person name="Salamov A.A."/>
            <person name="Bradshaw R.E."/>
            <person name="Ciuffetti L."/>
            <person name="Hamelin R.C."/>
            <person name="Kema G.H.J."/>
            <person name="Lawrence C."/>
            <person name="Scott J.A."/>
            <person name="Spatafora J.W."/>
            <person name="Turgeon B.G."/>
            <person name="de Wit P.J.G.M."/>
            <person name="Zhong S."/>
            <person name="Goodwin S.B."/>
            <person name="Grigoriev I.V."/>
        </authorList>
    </citation>
    <scope>NUCLEOTIDE SEQUENCE [LARGE SCALE GENOMIC DNA]</scope>
    <source>
        <strain evidence="3">C5 / ATCC 48332 / race O</strain>
    </source>
</reference>
<protein>
    <submittedName>
        <fullName evidence="2">Uncharacterized protein</fullName>
    </submittedName>
</protein>
<organism evidence="2 3">
    <name type="scientific">Cochliobolus heterostrophus (strain C5 / ATCC 48332 / race O)</name>
    <name type="common">Southern corn leaf blight fungus</name>
    <name type="synonym">Bipolaris maydis</name>
    <dbReference type="NCBI Taxonomy" id="701091"/>
    <lineage>
        <taxon>Eukaryota</taxon>
        <taxon>Fungi</taxon>
        <taxon>Dikarya</taxon>
        <taxon>Ascomycota</taxon>
        <taxon>Pezizomycotina</taxon>
        <taxon>Dothideomycetes</taxon>
        <taxon>Pleosporomycetidae</taxon>
        <taxon>Pleosporales</taxon>
        <taxon>Pleosporineae</taxon>
        <taxon>Pleosporaceae</taxon>
        <taxon>Bipolaris</taxon>
    </lineage>
</organism>
<reference evidence="3" key="2">
    <citation type="journal article" date="2013" name="PLoS Genet.">
        <title>Comparative genome structure, secondary metabolite, and effector coding capacity across Cochliobolus pathogens.</title>
        <authorList>
            <person name="Condon B.J."/>
            <person name="Leng Y."/>
            <person name="Wu D."/>
            <person name="Bushley K.E."/>
            <person name="Ohm R.A."/>
            <person name="Otillar R."/>
            <person name="Martin J."/>
            <person name="Schackwitz W."/>
            <person name="Grimwood J."/>
            <person name="MohdZainudin N."/>
            <person name="Xue C."/>
            <person name="Wang R."/>
            <person name="Manning V.A."/>
            <person name="Dhillon B."/>
            <person name="Tu Z.J."/>
            <person name="Steffenson B.J."/>
            <person name="Salamov A."/>
            <person name="Sun H."/>
            <person name="Lowry S."/>
            <person name="LaButti K."/>
            <person name="Han J."/>
            <person name="Copeland A."/>
            <person name="Lindquist E."/>
            <person name="Barry K."/>
            <person name="Schmutz J."/>
            <person name="Baker S.E."/>
            <person name="Ciuffetti L.M."/>
            <person name="Grigoriev I.V."/>
            <person name="Zhong S."/>
            <person name="Turgeon B.G."/>
        </authorList>
    </citation>
    <scope>NUCLEOTIDE SEQUENCE [LARGE SCALE GENOMIC DNA]</scope>
    <source>
        <strain evidence="3">C5 / ATCC 48332 / race O</strain>
    </source>
</reference>
<proteinExistence type="predicted"/>
<dbReference type="Proteomes" id="UP000016936">
    <property type="component" value="Unassembled WGS sequence"/>
</dbReference>
<dbReference type="OrthoDB" id="5429780at2759"/>
<sequence length="199" mass="22432">MSSSSPPPPERNIQRSKRKASSSPSPILQEDTIKRVKARDQSLIGDEHNGKRTISIPVEMDSPHTYECMGLTPQAARAIYNDGKEIRDGLLNDYGEDFDADFFECSLEAYLVKRVTRVCGEVLAAGDGNNWREAMTEAGIKKEFQDALMDEEFEAIRGTQSLQCWLEEIFGNYFRTFEHMNASILDDPKKDVSVMGKDV</sequence>
<keyword evidence="3" id="KW-1185">Reference proteome</keyword>
<dbReference type="EMBL" id="KB445575">
    <property type="protein sequence ID" value="EMD91986.1"/>
    <property type="molecule type" value="Genomic_DNA"/>
</dbReference>
<dbReference type="STRING" id="701091.M2UE60"/>
<evidence type="ECO:0000313" key="2">
    <source>
        <dbReference type="EMBL" id="EMD91986.1"/>
    </source>
</evidence>
<dbReference type="HOGENOM" id="CLU_1372078_0_0_1"/>
<dbReference type="eggNOG" id="ENOG502SPYJ">
    <property type="taxonomic scope" value="Eukaryota"/>
</dbReference>
<dbReference type="AlphaFoldDB" id="M2UE60"/>
<evidence type="ECO:0000313" key="3">
    <source>
        <dbReference type="Proteomes" id="UP000016936"/>
    </source>
</evidence>
<evidence type="ECO:0000256" key="1">
    <source>
        <dbReference type="SAM" id="MobiDB-lite"/>
    </source>
</evidence>
<name>M2UE60_COCH5</name>